<feature type="region of interest" description="Disordered" evidence="1">
    <location>
        <begin position="91"/>
        <end position="113"/>
    </location>
</feature>
<evidence type="ECO:0008006" key="6">
    <source>
        <dbReference type="Google" id="ProtNLM"/>
    </source>
</evidence>
<dbReference type="EMBL" id="JAODUO010000197">
    <property type="protein sequence ID" value="KAK2186527.1"/>
    <property type="molecule type" value="Genomic_DNA"/>
</dbReference>
<dbReference type="Proteomes" id="UP001209878">
    <property type="component" value="Unassembled WGS sequence"/>
</dbReference>
<dbReference type="InterPro" id="IPR039128">
    <property type="entry name" value="TRIP4-like"/>
</dbReference>
<comment type="caution">
    <text evidence="4">The sequence shown here is derived from an EMBL/GenBank/DDBJ whole genome shotgun (WGS) entry which is preliminary data.</text>
</comment>
<dbReference type="Pfam" id="PF06221">
    <property type="entry name" value="zf-C2HC5"/>
    <property type="match status" value="1"/>
</dbReference>
<dbReference type="GO" id="GO:0072344">
    <property type="term" value="P:rescue of stalled ribosome"/>
    <property type="evidence" value="ECO:0007669"/>
    <property type="project" value="InterPro"/>
</dbReference>
<dbReference type="Pfam" id="PF23135">
    <property type="entry name" value="TRI4_N"/>
    <property type="match status" value="1"/>
</dbReference>
<gene>
    <name evidence="4" type="ORF">NP493_197g02028</name>
</gene>
<dbReference type="InterPro" id="IPR056994">
    <property type="entry name" value="TRI4_N"/>
</dbReference>
<keyword evidence="5" id="KW-1185">Reference proteome</keyword>
<proteinExistence type="predicted"/>
<name>A0AAD9UEJ2_RIDPI</name>
<dbReference type="GO" id="GO:0005634">
    <property type="term" value="C:nucleus"/>
    <property type="evidence" value="ECO:0007669"/>
    <property type="project" value="InterPro"/>
</dbReference>
<protein>
    <recommendedName>
        <fullName evidence="6">Zinc finger C2HC5-type domain-containing protein</fullName>
    </recommendedName>
</protein>
<dbReference type="GO" id="GO:0008270">
    <property type="term" value="F:zinc ion binding"/>
    <property type="evidence" value="ECO:0007669"/>
    <property type="project" value="InterPro"/>
</dbReference>
<accession>A0AAD9UEJ2</accession>
<dbReference type="PANTHER" id="PTHR12963">
    <property type="entry name" value="THYROID RECEPTOR INTERACTING PROTEIN RELATED"/>
    <property type="match status" value="1"/>
</dbReference>
<sequence length="205" mass="22548">MSTTVETWICRELSKLLDIDAGEDIARYILTIENVTDLEEYMRDLLDCTLPANKKFVDELLRRCKNSVHVPVGVQVYKKADIDDSYIPATEKSSKTKNKGKKKSYSSENIAPSINGITTEDDHLFTQPPSDCGLGARPKTKFVPLFSEEGIAKTVAKLPGRHACECQASKHALVNNCMSCGRVVCAQEGAGPCFFCGALVSVPHY</sequence>
<feature type="compositionally biased region" description="Basic residues" evidence="1">
    <location>
        <begin position="95"/>
        <end position="104"/>
    </location>
</feature>
<dbReference type="PANTHER" id="PTHR12963:SF4">
    <property type="entry name" value="ACTIVATING SIGNAL COINTEGRATOR 1"/>
    <property type="match status" value="1"/>
</dbReference>
<evidence type="ECO:0000313" key="4">
    <source>
        <dbReference type="EMBL" id="KAK2186527.1"/>
    </source>
</evidence>
<feature type="domain" description="Activating signal cointegrator 1 N-terminal" evidence="3">
    <location>
        <begin position="7"/>
        <end position="64"/>
    </location>
</feature>
<feature type="domain" description="TRIP4/RQT4 C2HC5-type zinc finger" evidence="2">
    <location>
        <begin position="162"/>
        <end position="198"/>
    </location>
</feature>
<evidence type="ECO:0000313" key="5">
    <source>
        <dbReference type="Proteomes" id="UP001209878"/>
    </source>
</evidence>
<evidence type="ECO:0000259" key="2">
    <source>
        <dbReference type="Pfam" id="PF06221"/>
    </source>
</evidence>
<dbReference type="GO" id="GO:0180022">
    <property type="term" value="C:RQC-trigger complex"/>
    <property type="evidence" value="ECO:0007669"/>
    <property type="project" value="InterPro"/>
</dbReference>
<dbReference type="AlphaFoldDB" id="A0AAD9UEJ2"/>
<dbReference type="GO" id="GO:0045893">
    <property type="term" value="P:positive regulation of DNA-templated transcription"/>
    <property type="evidence" value="ECO:0007669"/>
    <property type="project" value="TreeGrafter"/>
</dbReference>
<evidence type="ECO:0000256" key="1">
    <source>
        <dbReference type="SAM" id="MobiDB-lite"/>
    </source>
</evidence>
<dbReference type="InterPro" id="IPR009349">
    <property type="entry name" value="TRIP4/RQT4_C2HC5_Znf"/>
</dbReference>
<reference evidence="4" key="1">
    <citation type="journal article" date="2023" name="Mol. Biol. Evol.">
        <title>Third-Generation Sequencing Reveals the Adaptive Role of the Epigenome in Three Deep-Sea Polychaetes.</title>
        <authorList>
            <person name="Perez M."/>
            <person name="Aroh O."/>
            <person name="Sun Y."/>
            <person name="Lan Y."/>
            <person name="Juniper S.K."/>
            <person name="Young C.R."/>
            <person name="Angers B."/>
            <person name="Qian P.Y."/>
        </authorList>
    </citation>
    <scope>NUCLEOTIDE SEQUENCE</scope>
    <source>
        <strain evidence="4">R07B-5</strain>
    </source>
</reference>
<evidence type="ECO:0000259" key="3">
    <source>
        <dbReference type="Pfam" id="PF23135"/>
    </source>
</evidence>
<organism evidence="4 5">
    <name type="scientific">Ridgeia piscesae</name>
    <name type="common">Tubeworm</name>
    <dbReference type="NCBI Taxonomy" id="27915"/>
    <lineage>
        <taxon>Eukaryota</taxon>
        <taxon>Metazoa</taxon>
        <taxon>Spiralia</taxon>
        <taxon>Lophotrochozoa</taxon>
        <taxon>Annelida</taxon>
        <taxon>Polychaeta</taxon>
        <taxon>Sedentaria</taxon>
        <taxon>Canalipalpata</taxon>
        <taxon>Sabellida</taxon>
        <taxon>Siboglinidae</taxon>
        <taxon>Ridgeia</taxon>
    </lineage>
</organism>